<organism evidence="2 3">
    <name type="scientific">Pseudomarimonas salicorniae</name>
    <dbReference type="NCBI Taxonomy" id="2933270"/>
    <lineage>
        <taxon>Bacteria</taxon>
        <taxon>Pseudomonadati</taxon>
        <taxon>Pseudomonadota</taxon>
        <taxon>Gammaproteobacteria</taxon>
        <taxon>Lysobacterales</taxon>
        <taxon>Lysobacteraceae</taxon>
        <taxon>Pseudomarimonas</taxon>
    </lineage>
</organism>
<dbReference type="InterPro" id="IPR000866">
    <property type="entry name" value="AhpC/TSA"/>
</dbReference>
<feature type="domain" description="Thioredoxin" evidence="1">
    <location>
        <begin position="7"/>
        <end position="160"/>
    </location>
</feature>
<name>A0ABT0GCK4_9GAMM</name>
<gene>
    <name evidence="2" type="ORF">M0G41_01130</name>
</gene>
<dbReference type="InterPro" id="IPR036249">
    <property type="entry name" value="Thioredoxin-like_sf"/>
</dbReference>
<dbReference type="Proteomes" id="UP001431449">
    <property type="component" value="Unassembled WGS sequence"/>
</dbReference>
<dbReference type="Gene3D" id="3.40.30.10">
    <property type="entry name" value="Glutaredoxin"/>
    <property type="match status" value="1"/>
</dbReference>
<dbReference type="RefSeq" id="WP_248204309.1">
    <property type="nucleotide sequence ID" value="NZ_JALNMH010000001.1"/>
</dbReference>
<keyword evidence="3" id="KW-1185">Reference proteome</keyword>
<evidence type="ECO:0000313" key="3">
    <source>
        <dbReference type="Proteomes" id="UP001431449"/>
    </source>
</evidence>
<comment type="caution">
    <text evidence="2">The sequence shown here is derived from an EMBL/GenBank/DDBJ whole genome shotgun (WGS) entry which is preliminary data.</text>
</comment>
<reference evidence="2" key="1">
    <citation type="submission" date="2022-04" db="EMBL/GenBank/DDBJ databases">
        <title>Lysobacter sp. CAU 1642 isolated from sea sand.</title>
        <authorList>
            <person name="Kim W."/>
        </authorList>
    </citation>
    <scope>NUCLEOTIDE SEQUENCE</scope>
    <source>
        <strain evidence="2">CAU 1642</strain>
    </source>
</reference>
<protein>
    <submittedName>
        <fullName evidence="2">AhpC/TSA family protein</fullName>
    </submittedName>
</protein>
<dbReference type="InterPro" id="IPR013766">
    <property type="entry name" value="Thioredoxin_domain"/>
</dbReference>
<sequence length="172" mass="18722">MSSSLKPTSGAPFPDLTWPTVDGGVLDLSRQSGWRMLIVYRGAHCPLCKRYLKQLESLKGDYESAGISVAALSADPQDRATRDAREEGWTFTVGYGLDRAGMSALGLYVSSPRSPEETDRDFAEPGVFVVNPKGQLHIVDLSNAPFARPDLKSLLDGLSFIQSKDYPIRGTA</sequence>
<dbReference type="CDD" id="cd02970">
    <property type="entry name" value="PRX_like2"/>
    <property type="match status" value="1"/>
</dbReference>
<dbReference type="PROSITE" id="PS51352">
    <property type="entry name" value="THIOREDOXIN_2"/>
    <property type="match status" value="1"/>
</dbReference>
<evidence type="ECO:0000259" key="1">
    <source>
        <dbReference type="PROSITE" id="PS51352"/>
    </source>
</evidence>
<dbReference type="SUPFAM" id="SSF52833">
    <property type="entry name" value="Thioredoxin-like"/>
    <property type="match status" value="1"/>
</dbReference>
<dbReference type="Pfam" id="PF00578">
    <property type="entry name" value="AhpC-TSA"/>
    <property type="match status" value="1"/>
</dbReference>
<accession>A0ABT0GCK4</accession>
<dbReference type="EMBL" id="JALNMH010000001">
    <property type="protein sequence ID" value="MCK7592267.1"/>
    <property type="molecule type" value="Genomic_DNA"/>
</dbReference>
<proteinExistence type="predicted"/>
<evidence type="ECO:0000313" key="2">
    <source>
        <dbReference type="EMBL" id="MCK7592267.1"/>
    </source>
</evidence>